<proteinExistence type="predicted"/>
<protein>
    <submittedName>
        <fullName evidence="1">Uncharacterized protein</fullName>
    </submittedName>
</protein>
<organism evidence="1 2">
    <name type="scientific">Pedobacter jamesrossensis</name>
    <dbReference type="NCBI Taxonomy" id="1908238"/>
    <lineage>
        <taxon>Bacteria</taxon>
        <taxon>Pseudomonadati</taxon>
        <taxon>Bacteroidota</taxon>
        <taxon>Sphingobacteriia</taxon>
        <taxon>Sphingobacteriales</taxon>
        <taxon>Sphingobacteriaceae</taxon>
        <taxon>Pedobacter</taxon>
    </lineage>
</organism>
<dbReference type="Proteomes" id="UP001595792">
    <property type="component" value="Unassembled WGS sequence"/>
</dbReference>
<gene>
    <name evidence="1" type="ORF">ACFOUY_16650</name>
</gene>
<evidence type="ECO:0000313" key="2">
    <source>
        <dbReference type="Proteomes" id="UP001595792"/>
    </source>
</evidence>
<accession>A0ABV8NRS9</accession>
<dbReference type="RefSeq" id="WP_378962332.1">
    <property type="nucleotide sequence ID" value="NZ_JBHRXC010000016.1"/>
</dbReference>
<keyword evidence="2" id="KW-1185">Reference proteome</keyword>
<evidence type="ECO:0000313" key="1">
    <source>
        <dbReference type="EMBL" id="MFC4198337.1"/>
    </source>
</evidence>
<comment type="caution">
    <text evidence="1">The sequence shown here is derived from an EMBL/GenBank/DDBJ whole genome shotgun (WGS) entry which is preliminary data.</text>
</comment>
<dbReference type="EMBL" id="JBHSBY010000138">
    <property type="protein sequence ID" value="MFC4198337.1"/>
    <property type="molecule type" value="Genomic_DNA"/>
</dbReference>
<reference evidence="2" key="1">
    <citation type="journal article" date="2019" name="Int. J. Syst. Evol. Microbiol.">
        <title>The Global Catalogue of Microorganisms (GCM) 10K type strain sequencing project: providing services to taxonomists for standard genome sequencing and annotation.</title>
        <authorList>
            <consortium name="The Broad Institute Genomics Platform"/>
            <consortium name="The Broad Institute Genome Sequencing Center for Infectious Disease"/>
            <person name="Wu L."/>
            <person name="Ma J."/>
        </authorList>
    </citation>
    <scope>NUCLEOTIDE SEQUENCE [LARGE SCALE GENOMIC DNA]</scope>
    <source>
        <strain evidence="2">CCM 8689</strain>
    </source>
</reference>
<sequence length="309" mass="35468">MSENKLEFKITKDAHGNEIELTNLTVEATESLILMLQSMKDIISNTPGAEGAKIQVVKGSATVMTVASTEVIEHFHNDFNNILDKKETNPDIITPWRNFQNLLKANGLIYEANFYTKTEKISVEKKIKKAKKFQAKPVKRQSNFTIQFLKGKLMEVGGANPNIHLQDLKPIKCSENQAIAVNKFLYQDIELLVRKRATTDIEEYTFCEFFINEEHKAYFKNLLHLLESKSLDDFLFDLHFEIKKLLDTQQFGVVAKVIRLFDHPSIDVNIIKTILVITKSFAEETAIKEVRAKLYHTLKSNLTQTLIDF</sequence>
<name>A0ABV8NRS9_9SPHI</name>